<sequence>MLTKGWTMFCDLHVGALPDPEDFHGLFMETNMDTFKCSININHPVPEPGLDFTILHTWLLVGCFITLLCFSWLYSPDQPSTDPIDAPPPEPQSRWMRHRHAQAYRRWKRRANRSKGASIRDYGCNRKYPLHLRSSGTYYKEAPPLSTQRILGGLRRWFHKSQHRPSGHRLRQAFVPPLCVPGGRSGIRRNQEITLRQPSTDPATIRMRPMLSSVKTCMSKANSRLRRANNEPFAAPQQPRQSGQSLDNQGTREGENR</sequence>
<accession>A0A9N8F1H2</accession>
<keyword evidence="2" id="KW-0472">Membrane</keyword>
<dbReference type="EMBL" id="CAICTM010004246">
    <property type="protein sequence ID" value="CAB9531907.1"/>
    <property type="molecule type" value="Genomic_DNA"/>
</dbReference>
<evidence type="ECO:0000313" key="4">
    <source>
        <dbReference type="Proteomes" id="UP001153069"/>
    </source>
</evidence>
<feature type="compositionally biased region" description="Polar residues" evidence="1">
    <location>
        <begin position="238"/>
        <end position="249"/>
    </location>
</feature>
<keyword evidence="4" id="KW-1185">Reference proteome</keyword>
<evidence type="ECO:0000313" key="3">
    <source>
        <dbReference type="EMBL" id="CAB9531907.1"/>
    </source>
</evidence>
<reference evidence="3" key="1">
    <citation type="submission" date="2020-06" db="EMBL/GenBank/DDBJ databases">
        <authorList>
            <consortium name="Plant Systems Biology data submission"/>
        </authorList>
    </citation>
    <scope>NUCLEOTIDE SEQUENCE</scope>
    <source>
        <strain evidence="3">D6</strain>
    </source>
</reference>
<dbReference type="Proteomes" id="UP001153069">
    <property type="component" value="Unassembled WGS sequence"/>
</dbReference>
<keyword evidence="2" id="KW-0812">Transmembrane</keyword>
<comment type="caution">
    <text evidence="3">The sequence shown here is derived from an EMBL/GenBank/DDBJ whole genome shotgun (WGS) entry which is preliminary data.</text>
</comment>
<feature type="region of interest" description="Disordered" evidence="1">
    <location>
        <begin position="228"/>
        <end position="257"/>
    </location>
</feature>
<organism evidence="3 4">
    <name type="scientific">Seminavis robusta</name>
    <dbReference type="NCBI Taxonomy" id="568900"/>
    <lineage>
        <taxon>Eukaryota</taxon>
        <taxon>Sar</taxon>
        <taxon>Stramenopiles</taxon>
        <taxon>Ochrophyta</taxon>
        <taxon>Bacillariophyta</taxon>
        <taxon>Bacillariophyceae</taxon>
        <taxon>Bacillariophycidae</taxon>
        <taxon>Naviculales</taxon>
        <taxon>Naviculaceae</taxon>
        <taxon>Seminavis</taxon>
    </lineage>
</organism>
<gene>
    <name evidence="3" type="ORF">SEMRO_4248_G353510.1</name>
</gene>
<evidence type="ECO:0000256" key="1">
    <source>
        <dbReference type="SAM" id="MobiDB-lite"/>
    </source>
</evidence>
<name>A0A9N8F1H2_9STRA</name>
<keyword evidence="2" id="KW-1133">Transmembrane helix</keyword>
<protein>
    <submittedName>
        <fullName evidence="3">Uncharacterized protein</fullName>
    </submittedName>
</protein>
<evidence type="ECO:0000256" key="2">
    <source>
        <dbReference type="SAM" id="Phobius"/>
    </source>
</evidence>
<feature type="transmembrane region" description="Helical" evidence="2">
    <location>
        <begin position="54"/>
        <end position="74"/>
    </location>
</feature>
<proteinExistence type="predicted"/>
<dbReference type="AlphaFoldDB" id="A0A9N8F1H2"/>